<keyword evidence="4" id="KW-1185">Reference proteome</keyword>
<feature type="transmembrane region" description="Helical" evidence="2">
    <location>
        <begin position="314"/>
        <end position="335"/>
    </location>
</feature>
<dbReference type="EMBL" id="CAHIKZ030001006">
    <property type="protein sequence ID" value="CAE1248952.1"/>
    <property type="molecule type" value="Genomic_DNA"/>
</dbReference>
<keyword evidence="2" id="KW-0472">Membrane</keyword>
<feature type="region of interest" description="Disordered" evidence="1">
    <location>
        <begin position="212"/>
        <end position="231"/>
    </location>
</feature>
<keyword evidence="2" id="KW-1133">Transmembrane helix</keyword>
<evidence type="ECO:0000313" key="4">
    <source>
        <dbReference type="Proteomes" id="UP000597762"/>
    </source>
</evidence>
<reference evidence="3" key="1">
    <citation type="submission" date="2021-01" db="EMBL/GenBank/DDBJ databases">
        <authorList>
            <person name="Li R."/>
            <person name="Bekaert M."/>
        </authorList>
    </citation>
    <scope>NUCLEOTIDE SEQUENCE</scope>
    <source>
        <strain evidence="3">Farmed</strain>
    </source>
</reference>
<proteinExistence type="predicted"/>
<comment type="caution">
    <text evidence="3">The sequence shown here is derived from an EMBL/GenBank/DDBJ whole genome shotgun (WGS) entry which is preliminary data.</text>
</comment>
<evidence type="ECO:0000256" key="1">
    <source>
        <dbReference type="SAM" id="MobiDB-lite"/>
    </source>
</evidence>
<organism evidence="3 4">
    <name type="scientific">Acanthosepion pharaonis</name>
    <name type="common">Pharaoh cuttlefish</name>
    <name type="synonym">Sepia pharaonis</name>
    <dbReference type="NCBI Taxonomy" id="158019"/>
    <lineage>
        <taxon>Eukaryota</taxon>
        <taxon>Metazoa</taxon>
        <taxon>Spiralia</taxon>
        <taxon>Lophotrochozoa</taxon>
        <taxon>Mollusca</taxon>
        <taxon>Cephalopoda</taxon>
        <taxon>Coleoidea</taxon>
        <taxon>Decapodiformes</taxon>
        <taxon>Sepiida</taxon>
        <taxon>Sepiina</taxon>
        <taxon>Sepiidae</taxon>
        <taxon>Acanthosepion</taxon>
    </lineage>
</organism>
<dbReference type="AlphaFoldDB" id="A0A812C0Q1"/>
<sequence length="337" mass="37530">MSKPADITPAKPKFLERLITGVGSKLSKSHNKINDVVAPGNIAEDSSSEAVKDAQAEGTSCICPLADINRRKSSPDISDYEEIHLYEVPQSNVAPHSEWNSPRSTPTSPKLSGIVRQRCNEFQKLNTEKPAQATKILKDKSLMDCQVPKSMPSSPQNRAKHISDTIEKLTSSLAPVEHIKKMPAIKDEYLANSTMAAGYVRAFVEKINQSNWASSDGENSSSSRKGSMTRNGIVSLHDGKTEFLGKHSSIHREKTSSISDQGINSLSPEELFDRSWSESDTFEDDYSSNDDSCLEDAVAPSENEEAQKTKDIRFLFFFLFVFKFYSSFLIFLLTYHF</sequence>
<evidence type="ECO:0000313" key="3">
    <source>
        <dbReference type="EMBL" id="CAE1248952.1"/>
    </source>
</evidence>
<dbReference type="Proteomes" id="UP000597762">
    <property type="component" value="Unassembled WGS sequence"/>
</dbReference>
<name>A0A812C0Q1_ACAPH</name>
<evidence type="ECO:0000256" key="2">
    <source>
        <dbReference type="SAM" id="Phobius"/>
    </source>
</evidence>
<protein>
    <submittedName>
        <fullName evidence="3">Uncharacterized protein</fullName>
    </submittedName>
</protein>
<gene>
    <name evidence="3" type="ORF">SPHA_26365</name>
</gene>
<accession>A0A812C0Q1</accession>
<keyword evidence="2" id="KW-0812">Transmembrane</keyword>